<evidence type="ECO:0000256" key="4">
    <source>
        <dbReference type="PROSITE-ProRule" id="PRU00723"/>
    </source>
</evidence>
<feature type="domain" description="C3H1-type" evidence="5">
    <location>
        <begin position="23"/>
        <end position="53"/>
    </location>
</feature>
<keyword evidence="3 4" id="KW-0862">Zinc</keyword>
<dbReference type="Gene3D" id="3.30.1370.110">
    <property type="match status" value="1"/>
</dbReference>
<dbReference type="SMART" id="SM00463">
    <property type="entry name" value="SMR"/>
    <property type="match status" value="1"/>
</dbReference>
<protein>
    <recommendedName>
        <fullName evidence="9">C3H1-type domain-containing protein</fullName>
    </recommendedName>
</protein>
<dbReference type="SUPFAM" id="SSF160443">
    <property type="entry name" value="SMR domain-like"/>
    <property type="match status" value="1"/>
</dbReference>
<dbReference type="PROSITE" id="PS50828">
    <property type="entry name" value="SMR"/>
    <property type="match status" value="1"/>
</dbReference>
<keyword evidence="1 4" id="KW-0479">Metal-binding</keyword>
<evidence type="ECO:0000259" key="6">
    <source>
        <dbReference type="PROSITE" id="PS50828"/>
    </source>
</evidence>
<dbReference type="InterPro" id="IPR036063">
    <property type="entry name" value="Smr_dom_sf"/>
</dbReference>
<dbReference type="Pfam" id="PF00642">
    <property type="entry name" value="zf-CCCH"/>
    <property type="match status" value="1"/>
</dbReference>
<evidence type="ECO:0000256" key="2">
    <source>
        <dbReference type="ARBA" id="ARBA00022771"/>
    </source>
</evidence>
<dbReference type="InterPro" id="IPR000571">
    <property type="entry name" value="Znf_CCCH"/>
</dbReference>
<dbReference type="SMART" id="SM00356">
    <property type="entry name" value="ZnF_C3H1"/>
    <property type="match status" value="1"/>
</dbReference>
<evidence type="ECO:0000256" key="1">
    <source>
        <dbReference type="ARBA" id="ARBA00022723"/>
    </source>
</evidence>
<feature type="domain" description="Smr" evidence="6">
    <location>
        <begin position="119"/>
        <end position="196"/>
    </location>
</feature>
<dbReference type="Proteomes" id="UP000230233">
    <property type="component" value="Chromosome IV"/>
</dbReference>
<keyword evidence="8" id="KW-1185">Reference proteome</keyword>
<organism evidence="7 8">
    <name type="scientific">Caenorhabditis nigoni</name>
    <dbReference type="NCBI Taxonomy" id="1611254"/>
    <lineage>
        <taxon>Eukaryota</taxon>
        <taxon>Metazoa</taxon>
        <taxon>Ecdysozoa</taxon>
        <taxon>Nematoda</taxon>
        <taxon>Chromadorea</taxon>
        <taxon>Rhabditida</taxon>
        <taxon>Rhabditina</taxon>
        <taxon>Rhabditomorpha</taxon>
        <taxon>Rhabditoidea</taxon>
        <taxon>Rhabditidae</taxon>
        <taxon>Peloderinae</taxon>
        <taxon>Caenorhabditis</taxon>
    </lineage>
</organism>
<dbReference type="GO" id="GO:0008270">
    <property type="term" value="F:zinc ion binding"/>
    <property type="evidence" value="ECO:0007669"/>
    <property type="project" value="UniProtKB-KW"/>
</dbReference>
<accession>A0A2G5TX23</accession>
<evidence type="ECO:0000259" key="5">
    <source>
        <dbReference type="PROSITE" id="PS50103"/>
    </source>
</evidence>
<feature type="zinc finger region" description="C3H1-type" evidence="4">
    <location>
        <begin position="23"/>
        <end position="53"/>
    </location>
</feature>
<gene>
    <name evidence="7" type="primary">Cnig_chr_IV.g12295</name>
    <name evidence="7" type="ORF">B9Z55_012295</name>
</gene>
<dbReference type="EMBL" id="PDUG01000004">
    <property type="protein sequence ID" value="PIC31681.1"/>
    <property type="molecule type" value="Genomic_DNA"/>
</dbReference>
<reference evidence="8" key="1">
    <citation type="submission" date="2017-10" db="EMBL/GenBank/DDBJ databases">
        <title>Rapid genome shrinkage in a self-fertile nematode reveals novel sperm competition proteins.</title>
        <authorList>
            <person name="Yin D."/>
            <person name="Schwarz E.M."/>
            <person name="Thomas C.G."/>
            <person name="Felde R.L."/>
            <person name="Korf I.F."/>
            <person name="Cutter A.D."/>
            <person name="Schartner C.M."/>
            <person name="Ralston E.J."/>
            <person name="Meyer B.J."/>
            <person name="Haag E.S."/>
        </authorList>
    </citation>
    <scope>NUCLEOTIDE SEQUENCE [LARGE SCALE GENOMIC DNA]</scope>
    <source>
        <strain evidence="8">JU1422</strain>
    </source>
</reference>
<proteinExistence type="predicted"/>
<keyword evidence="2 4" id="KW-0863">Zinc-finger</keyword>
<evidence type="ECO:0000313" key="8">
    <source>
        <dbReference type="Proteomes" id="UP000230233"/>
    </source>
</evidence>
<evidence type="ECO:0008006" key="9">
    <source>
        <dbReference type="Google" id="ProtNLM"/>
    </source>
</evidence>
<dbReference type="AlphaFoldDB" id="A0A2G5TX23"/>
<dbReference type="InterPro" id="IPR002625">
    <property type="entry name" value="Smr_dom"/>
</dbReference>
<dbReference type="Gene3D" id="4.10.1000.10">
    <property type="entry name" value="Zinc finger, CCCH-type"/>
    <property type="match status" value="1"/>
</dbReference>
<dbReference type="InterPro" id="IPR036855">
    <property type="entry name" value="Znf_CCCH_sf"/>
</dbReference>
<dbReference type="SUPFAM" id="SSF90229">
    <property type="entry name" value="CCCH zinc finger"/>
    <property type="match status" value="1"/>
</dbReference>
<evidence type="ECO:0000256" key="3">
    <source>
        <dbReference type="ARBA" id="ARBA00022833"/>
    </source>
</evidence>
<dbReference type="PROSITE" id="PS50103">
    <property type="entry name" value="ZF_C3H1"/>
    <property type="match status" value="1"/>
</dbReference>
<sequence length="196" mass="22904">MDFTMTVNQTLMVSDTQYCQEDKFKTRLCKSYAVGGDENCKYGVNCKFIHPEDEEQYMRLIEYTEEYRRVKGEVQKEVQHLHGLKRTIKDAITANAIDERINRRIRLFNEVYPKAPNYYDLHGMSTRGAVNYVMDICNMMRINNISTSWLETGRGNHSIDNIPLIRNVLLNNYNGFNNVYFVPLAHNDGIIEMTIV</sequence>
<comment type="caution">
    <text evidence="7">The sequence shown here is derived from an EMBL/GenBank/DDBJ whole genome shotgun (WGS) entry which is preliminary data.</text>
</comment>
<name>A0A2G5TX23_9PELO</name>
<evidence type="ECO:0000313" key="7">
    <source>
        <dbReference type="EMBL" id="PIC31681.1"/>
    </source>
</evidence>